<dbReference type="Pfam" id="PF00225">
    <property type="entry name" value="Kinesin"/>
    <property type="match status" value="1"/>
</dbReference>
<evidence type="ECO:0000256" key="8">
    <source>
        <dbReference type="SAM" id="Coils"/>
    </source>
</evidence>
<sequence length="815" mass="90911">MSSRNQNRPPPTPVPNPSRSPSNKKDNLDEAPVDKRRKIGVGKMVGHATNPRARQVLSIVNAGLNPGGHGDHAAGTAPSSDGGSNGGGVEFGSREDVERLLGEKMKGKNKNDYKGKSEQMIEYIKKLRTCIRWFMELEDGYLAEQEKLRNMLDSEGKMHADIESEMRAKVEDMNTTIHELQSQHASLQESIRKEEADKLAAVKSYEEERDARVAAENSRATLSEELERVNQEVRRFSDQLKMIQETNKRLQEYNTSLQQYNSNLQADAVKNGETMSKLQKEKNAMMETLTGLRDHTNSLKIQLDSSRSSQQEAIKQKEELMKEVGCLRSELHQVRDERDHTLAQVQNLSVEITNYEEMTGKSSKALDSLTTISTALEETCSSQREQIQVLQHQLAAANEKLKMADLTAIETMTEYEGQKKTVKDLQERLADAEAQILEAEKLRKKLHNTILELKGNIRVFCRVRPVLPGSDCGGTEGSVVSYPTSLESLGRGIDLMNNAQKYSFTFDKVFNYEASQEDVFVEISQLVQSALDGYKVCIFAYGQTGSGKTYTMMGTPEPPEQKGLIPRSLEQIFQTSQSLQSQGWKYKMQASMLEIYNETIRDLLSPGRTGSFDANAALSKQYAIKHDPNGNTHVSDLTIVDVCSIKEVSYLLQQAVQSRSVGKTQMNEQSSRSHFVFTLRITGVNESTEQQVQGVLNLIDLAGSERLAKSGSTGDRLKETQAINKSLSALSDVIFAIAKKEDHVPFRNSKLTYLLQPCLGGDSKTLMFVNISPESSSVGESICSLRFAARVNSCEIGIPRRQTQMRPSDSRLSYG</sequence>
<evidence type="ECO:0000256" key="6">
    <source>
        <dbReference type="PROSITE-ProRule" id="PRU00283"/>
    </source>
</evidence>
<reference evidence="11" key="1">
    <citation type="journal article" date="2019" name="Nat. Commun.">
        <title>Genome-wide association mapping of date palm fruit traits.</title>
        <authorList>
            <person name="Hazzouri K.M."/>
            <person name="Gros-Balthazard M."/>
            <person name="Flowers J.M."/>
            <person name="Copetti D."/>
            <person name="Lemansour A."/>
            <person name="Lebrun M."/>
            <person name="Masmoudi K."/>
            <person name="Ferrand S."/>
            <person name="Dhar M.I."/>
            <person name="Fresquez Z.A."/>
            <person name="Rosas U."/>
            <person name="Zhang J."/>
            <person name="Talag J."/>
            <person name="Lee S."/>
            <person name="Kudrna D."/>
            <person name="Powell R.F."/>
            <person name="Leitch I.J."/>
            <person name="Krueger R.R."/>
            <person name="Wing R.A."/>
            <person name="Amiri K.M.A."/>
            <person name="Purugganan M.D."/>
        </authorList>
    </citation>
    <scope>NUCLEOTIDE SEQUENCE [LARGE SCALE GENOMIC DNA]</scope>
    <source>
        <strain evidence="11">cv. Khalas</strain>
    </source>
</reference>
<dbReference type="AlphaFoldDB" id="A0A8B9AXQ0"/>
<dbReference type="PROSITE" id="PS00411">
    <property type="entry name" value="KINESIN_MOTOR_1"/>
    <property type="match status" value="1"/>
</dbReference>
<dbReference type="InterPro" id="IPR001752">
    <property type="entry name" value="Kinesin_motor_dom"/>
</dbReference>
<dbReference type="SMART" id="SM00129">
    <property type="entry name" value="KISc"/>
    <property type="match status" value="1"/>
</dbReference>
<feature type="binding site" evidence="6">
    <location>
        <begin position="542"/>
        <end position="549"/>
    </location>
    <ligand>
        <name>ATP</name>
        <dbReference type="ChEBI" id="CHEBI:30616"/>
    </ligand>
</feature>
<keyword evidence="2 7" id="KW-0493">Microtubule</keyword>
<evidence type="ECO:0000256" key="3">
    <source>
        <dbReference type="ARBA" id="ARBA00022741"/>
    </source>
</evidence>
<feature type="coiled-coil region" evidence="8">
    <location>
        <begin position="163"/>
        <end position="263"/>
    </location>
</feature>
<dbReference type="GeneID" id="103703585"/>
<dbReference type="GO" id="GO:0005524">
    <property type="term" value="F:ATP binding"/>
    <property type="evidence" value="ECO:0007669"/>
    <property type="project" value="UniProtKB-UniRule"/>
</dbReference>
<keyword evidence="4 6" id="KW-0067">ATP-binding</keyword>
<evidence type="ECO:0000259" key="10">
    <source>
        <dbReference type="PROSITE" id="PS50067"/>
    </source>
</evidence>
<protein>
    <recommendedName>
        <fullName evidence="7">Kinesin-like protein</fullName>
    </recommendedName>
</protein>
<dbReference type="PANTHER" id="PTHR47972">
    <property type="entry name" value="KINESIN-LIKE PROTEIN KLP-3"/>
    <property type="match status" value="1"/>
</dbReference>
<dbReference type="CDD" id="cd01366">
    <property type="entry name" value="KISc_C_terminal"/>
    <property type="match status" value="1"/>
</dbReference>
<proteinExistence type="inferred from homology"/>
<keyword evidence="11" id="KW-1185">Reference proteome</keyword>
<dbReference type="Proteomes" id="UP000228380">
    <property type="component" value="Chromosome 12"/>
</dbReference>
<feature type="compositionally biased region" description="Basic and acidic residues" evidence="9">
    <location>
        <begin position="23"/>
        <end position="34"/>
    </location>
</feature>
<evidence type="ECO:0000256" key="7">
    <source>
        <dbReference type="RuleBase" id="RU000394"/>
    </source>
</evidence>
<accession>A0A8B9AXQ0</accession>
<dbReference type="FunFam" id="3.40.850.10:FF:000048">
    <property type="entry name" value="Kinesin-like protein"/>
    <property type="match status" value="1"/>
</dbReference>
<evidence type="ECO:0000313" key="12">
    <source>
        <dbReference type="RefSeq" id="XP_038988184.1"/>
    </source>
</evidence>
<dbReference type="KEGG" id="pda:103703585"/>
<feature type="coiled-coil region" evidence="8">
    <location>
        <begin position="380"/>
        <end position="449"/>
    </location>
</feature>
<feature type="region of interest" description="Disordered" evidence="9">
    <location>
        <begin position="1"/>
        <end position="92"/>
    </location>
</feature>
<evidence type="ECO:0000256" key="2">
    <source>
        <dbReference type="ARBA" id="ARBA00022701"/>
    </source>
</evidence>
<keyword evidence="8" id="KW-0175">Coiled coil</keyword>
<name>A0A8B9AXQ0_PHODC</name>
<feature type="compositionally biased region" description="Pro residues" evidence="9">
    <location>
        <begin position="8"/>
        <end position="18"/>
    </location>
</feature>
<evidence type="ECO:0000256" key="5">
    <source>
        <dbReference type="ARBA" id="ARBA00023175"/>
    </source>
</evidence>
<evidence type="ECO:0000256" key="1">
    <source>
        <dbReference type="ARBA" id="ARBA00010899"/>
    </source>
</evidence>
<dbReference type="PANTHER" id="PTHR47972:SF45">
    <property type="entry name" value="PROTEIN CLARET SEGREGATIONAL"/>
    <property type="match status" value="1"/>
</dbReference>
<feature type="domain" description="Kinesin motor" evidence="10">
    <location>
        <begin position="456"/>
        <end position="794"/>
    </location>
</feature>
<gene>
    <name evidence="12" type="primary">LOC103703585</name>
</gene>
<reference evidence="12" key="2">
    <citation type="submission" date="2025-08" db="UniProtKB">
        <authorList>
            <consortium name="RefSeq"/>
        </authorList>
    </citation>
    <scope>IDENTIFICATION</scope>
    <source>
        <tissue evidence="12">Young leaves</tissue>
    </source>
</reference>
<dbReference type="SUPFAM" id="SSF52540">
    <property type="entry name" value="P-loop containing nucleoside triphosphate hydrolases"/>
    <property type="match status" value="1"/>
</dbReference>
<evidence type="ECO:0000313" key="11">
    <source>
        <dbReference type="Proteomes" id="UP000228380"/>
    </source>
</evidence>
<dbReference type="InterPro" id="IPR027417">
    <property type="entry name" value="P-loop_NTPase"/>
</dbReference>
<evidence type="ECO:0000256" key="9">
    <source>
        <dbReference type="SAM" id="MobiDB-lite"/>
    </source>
</evidence>
<dbReference type="GO" id="GO:0008017">
    <property type="term" value="F:microtubule binding"/>
    <property type="evidence" value="ECO:0007669"/>
    <property type="project" value="InterPro"/>
</dbReference>
<dbReference type="GO" id="GO:0007018">
    <property type="term" value="P:microtubule-based movement"/>
    <property type="evidence" value="ECO:0007669"/>
    <property type="project" value="InterPro"/>
</dbReference>
<feature type="coiled-coil region" evidence="8">
    <location>
        <begin position="310"/>
        <end position="337"/>
    </location>
</feature>
<dbReference type="Gene3D" id="3.40.850.10">
    <property type="entry name" value="Kinesin motor domain"/>
    <property type="match status" value="1"/>
</dbReference>
<dbReference type="OrthoDB" id="3176171at2759"/>
<dbReference type="RefSeq" id="XP_038988184.1">
    <property type="nucleotide sequence ID" value="XM_039132256.1"/>
</dbReference>
<organism evidence="11 12">
    <name type="scientific">Phoenix dactylifera</name>
    <name type="common">Date palm</name>
    <dbReference type="NCBI Taxonomy" id="42345"/>
    <lineage>
        <taxon>Eukaryota</taxon>
        <taxon>Viridiplantae</taxon>
        <taxon>Streptophyta</taxon>
        <taxon>Embryophyta</taxon>
        <taxon>Tracheophyta</taxon>
        <taxon>Spermatophyta</taxon>
        <taxon>Magnoliopsida</taxon>
        <taxon>Liliopsida</taxon>
        <taxon>Arecaceae</taxon>
        <taxon>Coryphoideae</taxon>
        <taxon>Phoeniceae</taxon>
        <taxon>Phoenix</taxon>
    </lineage>
</organism>
<dbReference type="InterPro" id="IPR019821">
    <property type="entry name" value="Kinesin_motor_CS"/>
</dbReference>
<dbReference type="GO" id="GO:0003777">
    <property type="term" value="F:microtubule motor activity"/>
    <property type="evidence" value="ECO:0007669"/>
    <property type="project" value="InterPro"/>
</dbReference>
<keyword evidence="5 6" id="KW-0505">Motor protein</keyword>
<comment type="similarity">
    <text evidence="1">Belongs to the TRAFAC class myosin-kinesin ATPase superfamily. Kinesin family. KIN-14 subfamily.</text>
</comment>
<dbReference type="PRINTS" id="PR00380">
    <property type="entry name" value="KINESINHEAVY"/>
</dbReference>
<dbReference type="InterPro" id="IPR036961">
    <property type="entry name" value="Kinesin_motor_dom_sf"/>
</dbReference>
<dbReference type="GO" id="GO:0005874">
    <property type="term" value="C:microtubule"/>
    <property type="evidence" value="ECO:0007669"/>
    <property type="project" value="UniProtKB-KW"/>
</dbReference>
<evidence type="ECO:0000256" key="4">
    <source>
        <dbReference type="ARBA" id="ARBA00022840"/>
    </source>
</evidence>
<dbReference type="InterPro" id="IPR027640">
    <property type="entry name" value="Kinesin-like_fam"/>
</dbReference>
<dbReference type="PROSITE" id="PS50067">
    <property type="entry name" value="KINESIN_MOTOR_2"/>
    <property type="match status" value="1"/>
</dbReference>
<keyword evidence="3 6" id="KW-0547">Nucleotide-binding</keyword>